<keyword evidence="2" id="KW-0808">Transferase</keyword>
<name>A0A1B9HY16_9TREE</name>
<evidence type="ECO:0000256" key="5">
    <source>
        <dbReference type="ARBA" id="ARBA00022840"/>
    </source>
</evidence>
<dbReference type="SUPFAM" id="SSF56112">
    <property type="entry name" value="Protein kinase-like (PK-like)"/>
    <property type="match status" value="1"/>
</dbReference>
<sequence length="356" mass="40242">MTSSPSYAHRHLLLTNLLKQHPLESDVHSSYDFPVTRRLLQQKRSIALDVILLKKWNGRVDHADQDLFHHVDNLRLSRRDFEIIGRLGDGQFGVVDAVECRLNGQIYAIKTMRKHAITRAGPQISLAIERHIHILAHSEDGPVPRLIAAFQGDQTVSLVTTYAACGSLWDRLCFLSEDEEHAGRMSETEIKAWAPQMIAAIQWVHDQGFVHRDIKPNNFLVTDIGRLLLTDFGSAAALLSNESTDQRRFLPYNQCLLPVGTPDYIAPEILMYAEDALVHASEATDDETADQRHGYDLSVDWWSFGATLHEMTLGKGPFWAPSIQQTYNLLIKFQGNIHLPSTVSSELREVMLKYVA</sequence>
<dbReference type="GeneID" id="30174365"/>
<keyword evidence="4 7" id="KW-0418">Kinase</keyword>
<evidence type="ECO:0000256" key="1">
    <source>
        <dbReference type="ARBA" id="ARBA00022527"/>
    </source>
</evidence>
<reference evidence="8" key="2">
    <citation type="submission" date="2013-07" db="EMBL/GenBank/DDBJ databases">
        <authorList>
            <consortium name="The Broad Institute Genome Sequencing Platform"/>
            <person name="Cuomo C."/>
            <person name="Litvintseva A."/>
            <person name="Chen Y."/>
            <person name="Heitman J."/>
            <person name="Sun S."/>
            <person name="Springer D."/>
            <person name="Dromer F."/>
            <person name="Young S.K."/>
            <person name="Zeng Q."/>
            <person name="Gargeya S."/>
            <person name="Fitzgerald M."/>
            <person name="Abouelleil A."/>
            <person name="Alvarado L."/>
            <person name="Berlin A.M."/>
            <person name="Chapman S.B."/>
            <person name="Dewar J."/>
            <person name="Goldberg J."/>
            <person name="Griggs A."/>
            <person name="Gujja S."/>
            <person name="Hansen M."/>
            <person name="Howarth C."/>
            <person name="Imamovic A."/>
            <person name="Larimer J."/>
            <person name="McCowan C."/>
            <person name="Murphy C."/>
            <person name="Pearson M."/>
            <person name="Priest M."/>
            <person name="Roberts A."/>
            <person name="Saif S."/>
            <person name="Shea T."/>
            <person name="Sykes S."/>
            <person name="Wortman J."/>
            <person name="Nusbaum C."/>
            <person name="Birren B."/>
        </authorList>
    </citation>
    <scope>NUCLEOTIDE SEQUENCE</scope>
    <source>
        <strain evidence="8">CBS 10737</strain>
    </source>
</reference>
<dbReference type="SMART" id="SM00220">
    <property type="entry name" value="S_TKc"/>
    <property type="match status" value="1"/>
</dbReference>
<dbReference type="GO" id="GO:0004674">
    <property type="term" value="F:protein serine/threonine kinase activity"/>
    <property type="evidence" value="ECO:0007669"/>
    <property type="project" value="UniProtKB-KW"/>
</dbReference>
<dbReference type="GO" id="GO:0005524">
    <property type="term" value="F:ATP binding"/>
    <property type="evidence" value="ECO:0007669"/>
    <property type="project" value="UniProtKB-KW"/>
</dbReference>
<dbReference type="KEGG" id="kpin:30174365"/>
<reference evidence="8" key="4">
    <citation type="submission" date="2024-02" db="EMBL/GenBank/DDBJ databases">
        <title>Comparative genomics of Cryptococcus and Kwoniella reveals pathogenesis evolution and contrasting modes of karyotype evolution via chromosome fusion or intercentromeric recombination.</title>
        <authorList>
            <person name="Coelho M.A."/>
            <person name="David-Palma M."/>
            <person name="Shea T."/>
            <person name="Bowers K."/>
            <person name="McGinley-Smith S."/>
            <person name="Mohammad A.W."/>
            <person name="Gnirke A."/>
            <person name="Yurkov A.M."/>
            <person name="Nowrousian M."/>
            <person name="Sun S."/>
            <person name="Cuomo C.A."/>
            <person name="Heitman J."/>
        </authorList>
    </citation>
    <scope>NUCLEOTIDE SEQUENCE</scope>
    <source>
        <strain evidence="8">CBS 10737</strain>
    </source>
</reference>
<reference evidence="7" key="3">
    <citation type="submission" date="2016-07" db="EMBL/GenBank/DDBJ databases">
        <title>Evolution of pathogenesis and genome organization in the Tremellales.</title>
        <authorList>
            <person name="Cuomo C."/>
            <person name="Litvintseva A."/>
            <person name="Heitman J."/>
            <person name="Chen Y."/>
            <person name="Sun S."/>
            <person name="Springer D."/>
            <person name="Dromer F."/>
            <person name="Young S."/>
            <person name="Zeng Q."/>
            <person name="Chapman S."/>
            <person name="Gujja S."/>
            <person name="Saif S."/>
            <person name="Birren B."/>
        </authorList>
    </citation>
    <scope>NUCLEOTIDE SEQUENCE</scope>
    <source>
        <strain evidence="7">CBS 10737</strain>
    </source>
</reference>
<dbReference type="Gene3D" id="1.10.510.10">
    <property type="entry name" value="Transferase(Phosphotransferase) domain 1"/>
    <property type="match status" value="1"/>
</dbReference>
<dbReference type="Proteomes" id="UP000094020">
    <property type="component" value="Chromosome 11"/>
</dbReference>
<dbReference type="Pfam" id="PF00069">
    <property type="entry name" value="Pkinase"/>
    <property type="match status" value="1"/>
</dbReference>
<evidence type="ECO:0000313" key="9">
    <source>
        <dbReference type="Proteomes" id="UP000094020"/>
    </source>
</evidence>
<dbReference type="EMBL" id="KI894014">
    <property type="protein sequence ID" value="OCF48128.1"/>
    <property type="molecule type" value="Genomic_DNA"/>
</dbReference>
<dbReference type="STRING" id="1296096.A0A1B9HY16"/>
<dbReference type="Gene3D" id="3.30.200.20">
    <property type="entry name" value="Phosphorylase Kinase, domain 1"/>
    <property type="match status" value="1"/>
</dbReference>
<dbReference type="InterPro" id="IPR000719">
    <property type="entry name" value="Prot_kinase_dom"/>
</dbReference>
<keyword evidence="3" id="KW-0547">Nucleotide-binding</keyword>
<dbReference type="RefSeq" id="XP_019009347.1">
    <property type="nucleotide sequence ID" value="XM_019157707.1"/>
</dbReference>
<evidence type="ECO:0000313" key="7">
    <source>
        <dbReference type="EMBL" id="OCF48128.1"/>
    </source>
</evidence>
<keyword evidence="5" id="KW-0067">ATP-binding</keyword>
<dbReference type="InterPro" id="IPR008271">
    <property type="entry name" value="Ser/Thr_kinase_AS"/>
</dbReference>
<keyword evidence="1" id="KW-0723">Serine/threonine-protein kinase</keyword>
<gene>
    <name evidence="7" type="ORF">I206_05996</name>
    <name evidence="8" type="ORF">I206_107661</name>
</gene>
<protein>
    <submittedName>
        <fullName evidence="7">AGC/DMPK protein kinase</fullName>
    </submittedName>
</protein>
<dbReference type="AlphaFoldDB" id="A0A1B9HY16"/>
<evidence type="ECO:0000256" key="3">
    <source>
        <dbReference type="ARBA" id="ARBA00022741"/>
    </source>
</evidence>
<organism evidence="7">
    <name type="scientific">Kwoniella pini CBS 10737</name>
    <dbReference type="NCBI Taxonomy" id="1296096"/>
    <lineage>
        <taxon>Eukaryota</taxon>
        <taxon>Fungi</taxon>
        <taxon>Dikarya</taxon>
        <taxon>Basidiomycota</taxon>
        <taxon>Agaricomycotina</taxon>
        <taxon>Tremellomycetes</taxon>
        <taxon>Tremellales</taxon>
        <taxon>Cryptococcaceae</taxon>
        <taxon>Kwoniella</taxon>
    </lineage>
</organism>
<dbReference type="PROSITE" id="PS00108">
    <property type="entry name" value="PROTEIN_KINASE_ST"/>
    <property type="match status" value="1"/>
</dbReference>
<feature type="domain" description="Protein kinase" evidence="6">
    <location>
        <begin position="81"/>
        <end position="356"/>
    </location>
</feature>
<evidence type="ECO:0000256" key="4">
    <source>
        <dbReference type="ARBA" id="ARBA00022777"/>
    </source>
</evidence>
<dbReference type="OrthoDB" id="3359639at2759"/>
<keyword evidence="9" id="KW-1185">Reference proteome</keyword>
<dbReference type="EMBL" id="CP144529">
    <property type="protein sequence ID" value="WWC73689.1"/>
    <property type="molecule type" value="Genomic_DNA"/>
</dbReference>
<reference evidence="7" key="1">
    <citation type="submission" date="2013-07" db="EMBL/GenBank/DDBJ databases">
        <title>The Genome Sequence of Cryptococcus pinus CBS10737.</title>
        <authorList>
            <consortium name="The Broad Institute Genome Sequencing Platform"/>
            <person name="Cuomo C."/>
            <person name="Litvintseva A."/>
            <person name="Chen Y."/>
            <person name="Heitman J."/>
            <person name="Sun S."/>
            <person name="Springer D."/>
            <person name="Dromer F."/>
            <person name="Young S.K."/>
            <person name="Zeng Q."/>
            <person name="Gargeya S."/>
            <person name="Fitzgerald M."/>
            <person name="Abouelleil A."/>
            <person name="Alvarado L."/>
            <person name="Berlin A.M."/>
            <person name="Chapman S.B."/>
            <person name="Dewar J."/>
            <person name="Goldberg J."/>
            <person name="Griggs A."/>
            <person name="Gujja S."/>
            <person name="Hansen M."/>
            <person name="Howarth C."/>
            <person name="Imamovic A."/>
            <person name="Larimer J."/>
            <person name="McCowan C."/>
            <person name="Murphy C."/>
            <person name="Pearson M."/>
            <person name="Priest M."/>
            <person name="Roberts A."/>
            <person name="Saif S."/>
            <person name="Shea T."/>
            <person name="Sykes S."/>
            <person name="Wortman J."/>
            <person name="Nusbaum C."/>
            <person name="Birren B."/>
        </authorList>
    </citation>
    <scope>NUCLEOTIDE SEQUENCE [LARGE SCALE GENOMIC DNA]</scope>
    <source>
        <strain evidence="7">CBS 10737</strain>
    </source>
</reference>
<evidence type="ECO:0000256" key="2">
    <source>
        <dbReference type="ARBA" id="ARBA00022679"/>
    </source>
</evidence>
<dbReference type="InterPro" id="IPR011009">
    <property type="entry name" value="Kinase-like_dom_sf"/>
</dbReference>
<dbReference type="PROSITE" id="PS50011">
    <property type="entry name" value="PROTEIN_KINASE_DOM"/>
    <property type="match status" value="1"/>
</dbReference>
<evidence type="ECO:0000259" key="6">
    <source>
        <dbReference type="PROSITE" id="PS50011"/>
    </source>
</evidence>
<dbReference type="PANTHER" id="PTHR24351">
    <property type="entry name" value="RIBOSOMAL PROTEIN S6 KINASE"/>
    <property type="match status" value="1"/>
</dbReference>
<evidence type="ECO:0000313" key="8">
    <source>
        <dbReference type="EMBL" id="WWC73689.1"/>
    </source>
</evidence>
<proteinExistence type="predicted"/>
<accession>A0A1B9HY16</accession>